<keyword evidence="3" id="KW-1185">Reference proteome</keyword>
<sequence>MSFRSDPLSELVVPDGTTVEEHDIVTDADVIVGTQSTISLGVRARNVVAGERVTFDGDIEASADCRLDMWCAVDGNVLVGADAYIGERVEIGGQLVVAGDLDIGDDVTIEEGFDANGWIVIRNPVPTLVFLFTYLTHLLRRGEEELADDVLSEVFEGHDDQPLVVPKNATLGDDAWRVSTPARVGDDCRLHGNLRAESITVGANDEIFGSLRARESITLDRGTVVHGDVTTSDGAVEVAAEAHIRGDIACERLRLHEGAVVEGQMRARGEMTVVRAQRGVGTSKSDTETEAVTSADDVDGTVESDDERTEPDGSKGSFTPPE</sequence>
<dbReference type="EMBL" id="AOMB01000023">
    <property type="protein sequence ID" value="EMA38888.1"/>
    <property type="molecule type" value="Genomic_DNA"/>
</dbReference>
<feature type="compositionally biased region" description="Acidic residues" evidence="1">
    <location>
        <begin position="296"/>
        <end position="309"/>
    </location>
</feature>
<gene>
    <name evidence="2" type="ORF">C447_08698</name>
</gene>
<evidence type="ECO:0000313" key="3">
    <source>
        <dbReference type="Proteomes" id="UP000011566"/>
    </source>
</evidence>
<evidence type="ECO:0008006" key="4">
    <source>
        <dbReference type="Google" id="ProtNLM"/>
    </source>
</evidence>
<dbReference type="Gene3D" id="2.160.10.10">
    <property type="entry name" value="Hexapeptide repeat proteins"/>
    <property type="match status" value="1"/>
</dbReference>
<reference evidence="2 3" key="1">
    <citation type="journal article" date="2014" name="PLoS Genet.">
        <title>Phylogenetically driven sequencing of extremely halophilic archaea reveals strategies for static and dynamic osmo-response.</title>
        <authorList>
            <person name="Becker E.A."/>
            <person name="Seitzer P.M."/>
            <person name="Tritt A."/>
            <person name="Larsen D."/>
            <person name="Krusor M."/>
            <person name="Yao A.I."/>
            <person name="Wu D."/>
            <person name="Madern D."/>
            <person name="Eisen J.A."/>
            <person name="Darling A.E."/>
            <person name="Facciotti M.T."/>
        </authorList>
    </citation>
    <scope>NUCLEOTIDE SEQUENCE [LARGE SCALE GENOMIC DNA]</scope>
    <source>
        <strain evidence="2 3">100A6</strain>
    </source>
</reference>
<dbReference type="PANTHER" id="PTHR35024:SF4">
    <property type="entry name" value="POLYMER-FORMING CYTOSKELETAL PROTEIN"/>
    <property type="match status" value="1"/>
</dbReference>
<comment type="caution">
    <text evidence="2">The sequence shown here is derived from an EMBL/GenBank/DDBJ whole genome shotgun (WGS) entry which is preliminary data.</text>
</comment>
<dbReference type="InterPro" id="IPR011004">
    <property type="entry name" value="Trimer_LpxA-like_sf"/>
</dbReference>
<organism evidence="2 3">
    <name type="scientific">Halococcus hamelinensis 100A6</name>
    <dbReference type="NCBI Taxonomy" id="1132509"/>
    <lineage>
        <taxon>Archaea</taxon>
        <taxon>Methanobacteriati</taxon>
        <taxon>Methanobacteriota</taxon>
        <taxon>Stenosarchaea group</taxon>
        <taxon>Halobacteria</taxon>
        <taxon>Halobacteriales</taxon>
        <taxon>Halococcaceae</taxon>
        <taxon>Halococcus</taxon>
    </lineage>
</organism>
<dbReference type="Proteomes" id="UP000011566">
    <property type="component" value="Unassembled WGS sequence"/>
</dbReference>
<dbReference type="PATRIC" id="fig|1132509.6.peg.1964"/>
<dbReference type="SUPFAM" id="SSF51161">
    <property type="entry name" value="Trimeric LpxA-like enzymes"/>
    <property type="match status" value="2"/>
</dbReference>
<dbReference type="PANTHER" id="PTHR35024">
    <property type="entry name" value="HYPOTHETICAL CYTOSOLIC PROTEIN"/>
    <property type="match status" value="1"/>
</dbReference>
<feature type="region of interest" description="Disordered" evidence="1">
    <location>
        <begin position="276"/>
        <end position="322"/>
    </location>
</feature>
<dbReference type="InterPro" id="IPR007607">
    <property type="entry name" value="BacA/B"/>
</dbReference>
<name>M0M0D2_9EURY</name>
<dbReference type="OrthoDB" id="105377at2157"/>
<dbReference type="eggNOG" id="arCOG02471">
    <property type="taxonomic scope" value="Archaea"/>
</dbReference>
<evidence type="ECO:0000256" key="1">
    <source>
        <dbReference type="SAM" id="MobiDB-lite"/>
    </source>
</evidence>
<protein>
    <recommendedName>
        <fullName evidence="4">Acyltransferase</fullName>
    </recommendedName>
</protein>
<dbReference type="Pfam" id="PF04519">
    <property type="entry name" value="Bactofilin"/>
    <property type="match status" value="1"/>
</dbReference>
<dbReference type="AlphaFoldDB" id="M0M0D2"/>
<evidence type="ECO:0000313" key="2">
    <source>
        <dbReference type="EMBL" id="EMA38888.1"/>
    </source>
</evidence>
<accession>M0M0D2</accession>
<proteinExistence type="predicted"/>
<dbReference type="RefSeq" id="WP_007692952.1">
    <property type="nucleotide sequence ID" value="NZ_AJRK01000401.1"/>
</dbReference>